<dbReference type="Pfam" id="PF20062">
    <property type="entry name" value="DUF6461"/>
    <property type="match status" value="1"/>
</dbReference>
<name>A0A6M1L294_9ACTN</name>
<sequence>MTFTRAITASDVLGRYGADPRVARLLDRDEANSKYAATAQEGSMLRAGSLCMWSFCFEEHGITGAMSGTCTTLSEGTETLSVLRGADGMNSFAHWRDGRRVERFEPGMTFTKPQPPHPWWDAVEVHLAYVLRRIRG</sequence>
<dbReference type="Proteomes" id="UP000478148">
    <property type="component" value="Unassembled WGS sequence"/>
</dbReference>
<evidence type="ECO:0000313" key="1">
    <source>
        <dbReference type="EMBL" id="NGM11570.1"/>
    </source>
</evidence>
<dbReference type="EMBL" id="SAIY01000001">
    <property type="protein sequence ID" value="NGM11570.1"/>
    <property type="molecule type" value="Genomic_DNA"/>
</dbReference>
<dbReference type="AlphaFoldDB" id="A0A6M1L294"/>
<reference evidence="1 2" key="1">
    <citation type="submission" date="2020-02" db="EMBL/GenBank/DDBJ databases">
        <title>Draft Genome Sequence of Verrucosispora sp. Strain CWR15, Isolated from Gulf of Mexico Sponge.</title>
        <authorList>
            <person name="Kennedy S.J."/>
            <person name="Cella E."/>
            <person name="Azarian T."/>
            <person name="Baker B.J."/>
            <person name="Shaw L.N."/>
        </authorList>
    </citation>
    <scope>NUCLEOTIDE SEQUENCE [LARGE SCALE GENOMIC DNA]</scope>
    <source>
        <strain evidence="1 2">CWR15</strain>
    </source>
</reference>
<accession>A0A6M1L294</accession>
<keyword evidence="2" id="KW-1185">Reference proteome</keyword>
<gene>
    <name evidence="1" type="ORF">ENC19_02155</name>
</gene>
<comment type="caution">
    <text evidence="1">The sequence shown here is derived from an EMBL/GenBank/DDBJ whole genome shotgun (WGS) entry which is preliminary data.</text>
</comment>
<dbReference type="InterPro" id="IPR045592">
    <property type="entry name" value="DUF6461"/>
</dbReference>
<evidence type="ECO:0000313" key="2">
    <source>
        <dbReference type="Proteomes" id="UP000478148"/>
    </source>
</evidence>
<protein>
    <submittedName>
        <fullName evidence="1">Uncharacterized protein</fullName>
    </submittedName>
</protein>
<proteinExistence type="predicted"/>
<organism evidence="1 2">
    <name type="scientific">Verrucosispora sioxanthis</name>
    <dbReference type="NCBI Taxonomy" id="2499994"/>
    <lineage>
        <taxon>Bacteria</taxon>
        <taxon>Bacillati</taxon>
        <taxon>Actinomycetota</taxon>
        <taxon>Actinomycetes</taxon>
        <taxon>Micromonosporales</taxon>
        <taxon>Micromonosporaceae</taxon>
        <taxon>Micromonospora</taxon>
    </lineage>
</organism>